<reference evidence="1 2" key="1">
    <citation type="submission" date="2019-02" db="EMBL/GenBank/DDBJ databases">
        <title>Deep-cultivation of Planctomycetes and their phenomic and genomic characterization uncovers novel biology.</title>
        <authorList>
            <person name="Wiegand S."/>
            <person name="Jogler M."/>
            <person name="Boedeker C."/>
            <person name="Pinto D."/>
            <person name="Vollmers J."/>
            <person name="Rivas-Marin E."/>
            <person name="Kohn T."/>
            <person name="Peeters S.H."/>
            <person name="Heuer A."/>
            <person name="Rast P."/>
            <person name="Oberbeckmann S."/>
            <person name="Bunk B."/>
            <person name="Jeske O."/>
            <person name="Meyerdierks A."/>
            <person name="Storesund J.E."/>
            <person name="Kallscheuer N."/>
            <person name="Luecker S."/>
            <person name="Lage O.M."/>
            <person name="Pohl T."/>
            <person name="Merkel B.J."/>
            <person name="Hornburger P."/>
            <person name="Mueller R.-W."/>
            <person name="Bruemmer F."/>
            <person name="Labrenz M."/>
            <person name="Spormann A.M."/>
            <person name="Op den Camp H."/>
            <person name="Overmann J."/>
            <person name="Amann R."/>
            <person name="Jetten M.S.M."/>
            <person name="Mascher T."/>
            <person name="Medema M.H."/>
            <person name="Devos D.P."/>
            <person name="Kaster A.-K."/>
            <person name="Ovreas L."/>
            <person name="Rohde M."/>
            <person name="Galperin M.Y."/>
            <person name="Jogler C."/>
        </authorList>
    </citation>
    <scope>NUCLEOTIDE SEQUENCE [LARGE SCALE GENOMIC DNA]</scope>
    <source>
        <strain evidence="1 2">Poly30</strain>
    </source>
</reference>
<name>A0A518EYA9_9BACT</name>
<dbReference type="RefSeq" id="WP_145202837.1">
    <property type="nucleotide sequence ID" value="NZ_CP036434.1"/>
</dbReference>
<proteinExistence type="predicted"/>
<gene>
    <name evidence="1" type="ORF">Poly30_46310</name>
</gene>
<organism evidence="1 2">
    <name type="scientific">Saltatorellus ferox</name>
    <dbReference type="NCBI Taxonomy" id="2528018"/>
    <lineage>
        <taxon>Bacteria</taxon>
        <taxon>Pseudomonadati</taxon>
        <taxon>Planctomycetota</taxon>
        <taxon>Planctomycetia</taxon>
        <taxon>Planctomycetia incertae sedis</taxon>
        <taxon>Saltatorellus</taxon>
    </lineage>
</organism>
<accession>A0A518EYA9</accession>
<sequence>MCSVSAQTGGAHSKPVTAHSPSRAYYFDWINSQYEGSTEAHTLVNLEFFRWMHDEYGMELDVYLLDVGNIDDGPYTAGVGRLIPDHYGSLQSESFLEQFPRGFGPLSERAAQFGCRLGIWLGPDGFGETPEKERIRSEMYVSLCRDHAFAMFKLDSVAGGLRPGKLDVLLETLAKCREYVPDLLVLNERVELLENREGVSTSLWEGVETYIDVFSWNETTAPHHRAGALARPYPPSLRRDIEDHGVCLSSCLERWDDDLVLQTFNRGTILGPEIYGSPWFLRDEEFPKLARLCNLYRLHGEILVDAIGLPEERFGPHAVSRGDERTRFLTLRNLTWEPVTYSIPLDETIGISGGGPLHVYQYHPTDWTADPSSYEGVFEVTVDPFRVCLVAVSAEPLGSMAPAGAEVPATTLKEPWHRHLVTLLPAEVPADAEALYEATCFAADNNALEIRSLERSGPTAIPEVAAARAAFLDQPMFVNRAIWDRQLFDGKLDTFFRARREGGAFRLDLGEALPLDRLVIRTMGREAHDDHLESNRWAEDSVAEYSDDLKSWTEVDVPGGVGTIAVLHFPEGARVRYLRIQGAPRRLAEIYGYVDGSRTSCDLWRASNLFTPYSANPAVAAWTGSFILEELAPRSFLAVAIEGQHGNEGAWAALRLDGQLVGAPDRAVSFPSNTWEYQNVEMDHGYTYLFPLTPDVIGKTIEVVVLSLKGGGTDLSPEVWLTAHESPLGTSSIRTSNAPRTSEK</sequence>
<dbReference type="Proteomes" id="UP000320390">
    <property type="component" value="Chromosome"/>
</dbReference>
<dbReference type="OrthoDB" id="222119at2"/>
<dbReference type="AlphaFoldDB" id="A0A518EYA9"/>
<keyword evidence="2" id="KW-1185">Reference proteome</keyword>
<dbReference type="EMBL" id="CP036434">
    <property type="protein sequence ID" value="QDV09074.1"/>
    <property type="molecule type" value="Genomic_DNA"/>
</dbReference>
<evidence type="ECO:0000313" key="1">
    <source>
        <dbReference type="EMBL" id="QDV09074.1"/>
    </source>
</evidence>
<protein>
    <submittedName>
        <fullName evidence="1">Uncharacterized protein</fullName>
    </submittedName>
</protein>
<dbReference type="Gene3D" id="2.60.120.260">
    <property type="entry name" value="Galactose-binding domain-like"/>
    <property type="match status" value="1"/>
</dbReference>
<dbReference type="SUPFAM" id="SSF49785">
    <property type="entry name" value="Galactose-binding domain-like"/>
    <property type="match status" value="1"/>
</dbReference>
<dbReference type="InterPro" id="IPR008979">
    <property type="entry name" value="Galactose-bd-like_sf"/>
</dbReference>
<evidence type="ECO:0000313" key="2">
    <source>
        <dbReference type="Proteomes" id="UP000320390"/>
    </source>
</evidence>